<reference evidence="1 2" key="1">
    <citation type="journal article" date="2019" name="Int. J. Syst. Evol. Microbiol.">
        <title>The Global Catalogue of Microorganisms (GCM) 10K type strain sequencing project: providing services to taxonomists for standard genome sequencing and annotation.</title>
        <authorList>
            <consortium name="The Broad Institute Genomics Platform"/>
            <consortium name="The Broad Institute Genome Sequencing Center for Infectious Disease"/>
            <person name="Wu L."/>
            <person name="Ma J."/>
        </authorList>
    </citation>
    <scope>NUCLEOTIDE SEQUENCE [LARGE SCALE GENOMIC DNA]</scope>
    <source>
        <strain evidence="1 2">JCM 5062</strain>
    </source>
</reference>
<protein>
    <submittedName>
        <fullName evidence="1">Uncharacterized protein</fullName>
    </submittedName>
</protein>
<dbReference type="Proteomes" id="UP001499942">
    <property type="component" value="Unassembled WGS sequence"/>
</dbReference>
<evidence type="ECO:0000313" key="2">
    <source>
        <dbReference type="Proteomes" id="UP001499942"/>
    </source>
</evidence>
<accession>A0ABN3MAW1</accession>
<keyword evidence="2" id="KW-1185">Reference proteome</keyword>
<name>A0ABN3MAW1_9ACTN</name>
<dbReference type="EMBL" id="BAAASR010000018">
    <property type="protein sequence ID" value="GAA2498686.1"/>
    <property type="molecule type" value="Genomic_DNA"/>
</dbReference>
<evidence type="ECO:0000313" key="1">
    <source>
        <dbReference type="EMBL" id="GAA2498686.1"/>
    </source>
</evidence>
<proteinExistence type="predicted"/>
<gene>
    <name evidence="1" type="ORF">GCM10010393_33680</name>
</gene>
<comment type="caution">
    <text evidence="1">The sequence shown here is derived from an EMBL/GenBank/DDBJ whole genome shotgun (WGS) entry which is preliminary data.</text>
</comment>
<organism evidence="1 2">
    <name type="scientific">Streptomyces gobitricini</name>
    <dbReference type="NCBI Taxonomy" id="68211"/>
    <lineage>
        <taxon>Bacteria</taxon>
        <taxon>Bacillati</taxon>
        <taxon>Actinomycetota</taxon>
        <taxon>Actinomycetes</taxon>
        <taxon>Kitasatosporales</taxon>
        <taxon>Streptomycetaceae</taxon>
        <taxon>Streptomyces</taxon>
    </lineage>
</organism>
<sequence>MRAAKVLDKPLFLDDSMPEQPPCPIECDDLVAISKDTIAARGTHEPCFPAVSAG</sequence>